<dbReference type="RefSeq" id="WP_119792166.1">
    <property type="nucleotide sequence ID" value="NZ_QYZD01000004.1"/>
</dbReference>
<proteinExistence type="predicted"/>
<comment type="caution">
    <text evidence="1">The sequence shown here is derived from an EMBL/GenBank/DDBJ whole genome shotgun (WGS) entry which is preliminary data.</text>
</comment>
<organism evidence="1 2">
    <name type="scientific">Paenibacillus thiaminolyticus</name>
    <name type="common">Bacillus thiaminolyticus</name>
    <dbReference type="NCBI Taxonomy" id="49283"/>
    <lineage>
        <taxon>Bacteria</taxon>
        <taxon>Bacillati</taxon>
        <taxon>Bacillota</taxon>
        <taxon>Bacilli</taxon>
        <taxon>Bacillales</taxon>
        <taxon>Paenibacillaceae</taxon>
        <taxon>Paenibacillus</taxon>
    </lineage>
</organism>
<accession>A0A3A3GQ05</accession>
<dbReference type="OrthoDB" id="2623075at2"/>
<evidence type="ECO:0000313" key="1">
    <source>
        <dbReference type="EMBL" id="RJG25209.1"/>
    </source>
</evidence>
<dbReference type="AlphaFoldDB" id="A0A3A3GQ05"/>
<dbReference type="Proteomes" id="UP000266177">
    <property type="component" value="Unassembled WGS sequence"/>
</dbReference>
<reference evidence="1 2" key="1">
    <citation type="submission" date="2018-09" db="EMBL/GenBank/DDBJ databases">
        <title>Paenibacillus SK2017-BO5.</title>
        <authorList>
            <person name="Piskunova J.V."/>
            <person name="Dubiley S.A."/>
            <person name="Severinov K.V."/>
        </authorList>
    </citation>
    <scope>NUCLEOTIDE SEQUENCE [LARGE SCALE GENOMIC DNA]</scope>
    <source>
        <strain evidence="1 2">BO5</strain>
    </source>
</reference>
<name>A0A3A3GQ05_PANTH</name>
<dbReference type="EMBL" id="QYZD01000004">
    <property type="protein sequence ID" value="RJG25209.1"/>
    <property type="molecule type" value="Genomic_DNA"/>
</dbReference>
<evidence type="ECO:0000313" key="2">
    <source>
        <dbReference type="Proteomes" id="UP000266177"/>
    </source>
</evidence>
<sequence length="121" mass="13718">MNSSVNNKSSLFQVIGELNRGELQFKICEWKLLIETKRYLEIKAPNGMVKRIYKEKINVVIGDTKYYADGQLSCSAFCSEDDISNIKIAIVKQLEQQIAALMSDLKINQSALSKKIITDEL</sequence>
<protein>
    <submittedName>
        <fullName evidence="1">Uncharacterized protein</fullName>
    </submittedName>
</protein>
<gene>
    <name evidence="1" type="ORF">DQX05_07065</name>
</gene>